<dbReference type="RefSeq" id="WP_213654621.1">
    <property type="nucleotide sequence ID" value="NZ_BOSL01000005.1"/>
</dbReference>
<dbReference type="EMBL" id="BOSL01000005">
    <property type="protein sequence ID" value="GIP52939.1"/>
    <property type="molecule type" value="Genomic_DNA"/>
</dbReference>
<evidence type="ECO:0000313" key="1">
    <source>
        <dbReference type="EMBL" id="GIP52939.1"/>
    </source>
</evidence>
<comment type="caution">
    <text evidence="1">The sequence shown here is derived from an EMBL/GenBank/DDBJ whole genome shotgun (WGS) entry which is preliminary data.</text>
</comment>
<proteinExistence type="predicted"/>
<accession>A0ABQ4MAB7</accession>
<organism evidence="1 2">
    <name type="scientific">Paenibacillus vini</name>
    <dbReference type="NCBI Taxonomy" id="1476024"/>
    <lineage>
        <taxon>Bacteria</taxon>
        <taxon>Bacillati</taxon>
        <taxon>Bacillota</taxon>
        <taxon>Bacilli</taxon>
        <taxon>Bacillales</taxon>
        <taxon>Paenibacillaceae</taxon>
        <taxon>Paenibacillus</taxon>
    </lineage>
</organism>
<dbReference type="Proteomes" id="UP000679992">
    <property type="component" value="Unassembled WGS sequence"/>
</dbReference>
<sequence length="64" mass="7776">MDDQTYNMERIKEIVNMICFFEDRYGGNFEEVVKIKGDPYLSEDWKWSREGKEWRGHLKEIGDL</sequence>
<reference evidence="1 2" key="1">
    <citation type="submission" date="2021-03" db="EMBL/GenBank/DDBJ databases">
        <title>Antimicrobial resistance genes in bacteria isolated from Japanese honey, and their potential for conferring macrolide and lincosamide resistance in the American foulbrood pathogen Paenibacillus larvae.</title>
        <authorList>
            <person name="Okamoto M."/>
            <person name="Kumagai M."/>
            <person name="Kanamori H."/>
            <person name="Takamatsu D."/>
        </authorList>
    </citation>
    <scope>NUCLEOTIDE SEQUENCE [LARGE SCALE GENOMIC DNA]</scope>
    <source>
        <strain evidence="1 2">J42TS3</strain>
    </source>
</reference>
<name>A0ABQ4MAB7_9BACL</name>
<gene>
    <name evidence="1" type="ORF">J42TS3_19740</name>
</gene>
<keyword evidence="2" id="KW-1185">Reference proteome</keyword>
<evidence type="ECO:0000313" key="2">
    <source>
        <dbReference type="Proteomes" id="UP000679992"/>
    </source>
</evidence>
<protein>
    <submittedName>
        <fullName evidence="1">Uncharacterized protein</fullName>
    </submittedName>
</protein>